<dbReference type="PANTHER" id="PTHR39338:SF6">
    <property type="entry name" value="BLL5662 PROTEIN"/>
    <property type="match status" value="1"/>
</dbReference>
<protein>
    <submittedName>
        <fullName evidence="3">VWA domain-containing protein</fullName>
    </submittedName>
</protein>
<evidence type="ECO:0000313" key="4">
    <source>
        <dbReference type="Proteomes" id="UP000662111"/>
    </source>
</evidence>
<feature type="region of interest" description="Disordered" evidence="1">
    <location>
        <begin position="94"/>
        <end position="125"/>
    </location>
</feature>
<dbReference type="Gene3D" id="3.40.50.410">
    <property type="entry name" value="von Willebrand factor, type A domain"/>
    <property type="match status" value="1"/>
</dbReference>
<gene>
    <name evidence="3" type="ORF">GCM10011509_24860</name>
</gene>
<keyword evidence="4" id="KW-1185">Reference proteome</keyword>
<comment type="caution">
    <text evidence="3">The sequence shown here is derived from an EMBL/GenBank/DDBJ whole genome shotgun (WGS) entry which is preliminary data.</text>
</comment>
<dbReference type="InterPro" id="IPR008912">
    <property type="entry name" value="Uncharacterised_CoxE"/>
</dbReference>
<sequence>MYAVSTGAGAEGTEVEGWEIGQTLGGFARACRAAGLPVTADRERTFLAACAAVGLDSREHVYWAGRGTLTASPADVEPFDRVFTGWFGGRPMHAVSGQEPPRTSTLQAALDEPDPSGGRGEPSDQMVAAVASTEEVLRHRDVATLSPAERAAVRRQFATLRPRPPVRRARRHTPSHRGAVDGRATVRTHLRNLGEPSRIRFRRRATRARRVVLLVDVSGSMSAYADSLLRLAHRMVQAAPRTTEVFTVGTRLTHVTRALRERDADRALLAAGDAVPDWSGGTRLGQSVGAFVGRWGRRGMARGAVIVVFSDGWERERPELLGEQMRRLGALAHRVVWVNPHRGKEGYAPVQAGIVACLPYVDDFVAGHSLATFQEVLDTVAEARERHGILRHA</sequence>
<dbReference type="PIRSF" id="PIRSF010256">
    <property type="entry name" value="CoxE_vWa"/>
    <property type="match status" value="1"/>
</dbReference>
<reference evidence="4" key="1">
    <citation type="journal article" date="2019" name="Int. J. Syst. Evol. Microbiol.">
        <title>The Global Catalogue of Microorganisms (GCM) 10K type strain sequencing project: providing services to taxonomists for standard genome sequencing and annotation.</title>
        <authorList>
            <consortium name="The Broad Institute Genomics Platform"/>
            <consortium name="The Broad Institute Genome Sequencing Center for Infectious Disease"/>
            <person name="Wu L."/>
            <person name="Ma J."/>
        </authorList>
    </citation>
    <scope>NUCLEOTIDE SEQUENCE [LARGE SCALE GENOMIC DNA]</scope>
    <source>
        <strain evidence="4">CGMCC 1.5362</strain>
    </source>
</reference>
<evidence type="ECO:0000256" key="1">
    <source>
        <dbReference type="SAM" id="MobiDB-lite"/>
    </source>
</evidence>
<dbReference type="SMART" id="SM00327">
    <property type="entry name" value="VWA"/>
    <property type="match status" value="1"/>
</dbReference>
<dbReference type="Pfam" id="PF05762">
    <property type="entry name" value="VWA_CoxE"/>
    <property type="match status" value="1"/>
</dbReference>
<dbReference type="Proteomes" id="UP000662111">
    <property type="component" value="Unassembled WGS sequence"/>
</dbReference>
<organism evidence="3 4">
    <name type="scientific">Ornithinimicrobium pekingense</name>
    <dbReference type="NCBI Taxonomy" id="384677"/>
    <lineage>
        <taxon>Bacteria</taxon>
        <taxon>Bacillati</taxon>
        <taxon>Actinomycetota</taxon>
        <taxon>Actinomycetes</taxon>
        <taxon>Micrococcales</taxon>
        <taxon>Ornithinimicrobiaceae</taxon>
        <taxon>Ornithinimicrobium</taxon>
    </lineage>
</organism>
<evidence type="ECO:0000313" key="3">
    <source>
        <dbReference type="EMBL" id="GGK75182.1"/>
    </source>
</evidence>
<dbReference type="PANTHER" id="PTHR39338">
    <property type="entry name" value="BLL5662 PROTEIN-RELATED"/>
    <property type="match status" value="1"/>
</dbReference>
<feature type="domain" description="VWFA" evidence="2">
    <location>
        <begin position="208"/>
        <end position="375"/>
    </location>
</feature>
<dbReference type="EMBL" id="BMLB01000005">
    <property type="protein sequence ID" value="GGK75182.1"/>
    <property type="molecule type" value="Genomic_DNA"/>
</dbReference>
<dbReference type="InterPro" id="IPR036465">
    <property type="entry name" value="vWFA_dom_sf"/>
</dbReference>
<dbReference type="SUPFAM" id="SSF53300">
    <property type="entry name" value="vWA-like"/>
    <property type="match status" value="1"/>
</dbReference>
<accession>A0ABQ2F9P3</accession>
<dbReference type="CDD" id="cd00198">
    <property type="entry name" value="vWFA"/>
    <property type="match status" value="1"/>
</dbReference>
<name>A0ABQ2F9P3_9MICO</name>
<proteinExistence type="predicted"/>
<evidence type="ECO:0000259" key="2">
    <source>
        <dbReference type="SMART" id="SM00327"/>
    </source>
</evidence>
<dbReference type="InterPro" id="IPR002035">
    <property type="entry name" value="VWF_A"/>
</dbReference>
<dbReference type="InterPro" id="IPR011195">
    <property type="entry name" value="UCP010256"/>
</dbReference>